<evidence type="ECO:0000313" key="2">
    <source>
        <dbReference type="Proteomes" id="UP001556367"/>
    </source>
</evidence>
<accession>A0ABR3JC26</accession>
<dbReference type="SUPFAM" id="SSF52047">
    <property type="entry name" value="RNI-like"/>
    <property type="match status" value="1"/>
</dbReference>
<gene>
    <name evidence="1" type="ORF">HGRIS_007184</name>
</gene>
<name>A0ABR3JC26_9AGAR</name>
<proteinExistence type="predicted"/>
<keyword evidence="2" id="KW-1185">Reference proteome</keyword>
<evidence type="ECO:0000313" key="1">
    <source>
        <dbReference type="EMBL" id="KAL0952973.1"/>
    </source>
</evidence>
<dbReference type="Gene3D" id="3.80.10.10">
    <property type="entry name" value="Ribonuclease Inhibitor"/>
    <property type="match status" value="1"/>
</dbReference>
<protein>
    <submittedName>
        <fullName evidence="1">Uncharacterized protein</fullName>
    </submittedName>
</protein>
<dbReference type="Proteomes" id="UP001556367">
    <property type="component" value="Unassembled WGS sequence"/>
</dbReference>
<dbReference type="InterPro" id="IPR032675">
    <property type="entry name" value="LRR_dom_sf"/>
</dbReference>
<comment type="caution">
    <text evidence="1">The sequence shown here is derived from an EMBL/GenBank/DDBJ whole genome shotgun (WGS) entry which is preliminary data.</text>
</comment>
<dbReference type="EMBL" id="JASNQZ010000010">
    <property type="protein sequence ID" value="KAL0952973.1"/>
    <property type="molecule type" value="Genomic_DNA"/>
</dbReference>
<organism evidence="1 2">
    <name type="scientific">Hohenbuehelia grisea</name>
    <dbReference type="NCBI Taxonomy" id="104357"/>
    <lineage>
        <taxon>Eukaryota</taxon>
        <taxon>Fungi</taxon>
        <taxon>Dikarya</taxon>
        <taxon>Basidiomycota</taxon>
        <taxon>Agaricomycotina</taxon>
        <taxon>Agaricomycetes</taxon>
        <taxon>Agaricomycetidae</taxon>
        <taxon>Agaricales</taxon>
        <taxon>Pleurotineae</taxon>
        <taxon>Pleurotaceae</taxon>
        <taxon>Hohenbuehelia</taxon>
    </lineage>
</organism>
<reference evidence="2" key="1">
    <citation type="submission" date="2024-06" db="EMBL/GenBank/DDBJ databases">
        <title>Multi-omics analyses provide insights into the biosynthesis of the anticancer antibiotic pleurotin in Hohenbuehelia grisea.</title>
        <authorList>
            <person name="Weaver J.A."/>
            <person name="Alberti F."/>
        </authorList>
    </citation>
    <scope>NUCLEOTIDE SEQUENCE [LARGE SCALE GENOMIC DNA]</scope>
    <source>
        <strain evidence="2">T-177</strain>
    </source>
</reference>
<sequence length="230" mass="25926">MVLSRLSCPSASYEVSSRNFKKHSIGNPSPFQLTYPGNNDPQAYSSENAHRIAELEVEMCREEVIDAIDHLSQRTLVSLQSLAIACTPDELDETFIDLSDVLNAPKLRHLYLLGPFAWQGPSFPFVTTLALTGQSWAVSPLLSNLKSMTMLEDLRLIDCVDHISLEELDNIPPPDSIIHLRYLKKLEIECESYHAWKLLRYIRASSLSRIIYKADDGDESVEADEVNDFG</sequence>